<name>A0A5C4Y207_9DEIO</name>
<dbReference type="SUPFAM" id="SSF48150">
    <property type="entry name" value="DNA-glycosylase"/>
    <property type="match status" value="1"/>
</dbReference>
<dbReference type="AlphaFoldDB" id="A0A5C4Y207"/>
<dbReference type="OrthoDB" id="9785929at2"/>
<dbReference type="SMART" id="SM00478">
    <property type="entry name" value="ENDO3c"/>
    <property type="match status" value="1"/>
</dbReference>
<dbReference type="GO" id="GO:0043916">
    <property type="term" value="F:DNA-7-methylguanine glycosylase activity"/>
    <property type="evidence" value="ECO:0007669"/>
    <property type="project" value="TreeGrafter"/>
</dbReference>
<comment type="catalytic activity">
    <reaction evidence="1">
        <text>Hydrolysis of alkylated DNA, releasing 3-methyladenine, 3-methylguanine, 7-methylguanine and 7-methyladenine.</text>
        <dbReference type="EC" id="3.2.2.21"/>
    </reaction>
</comment>
<dbReference type="EC" id="3.2.2.21" evidence="3"/>
<dbReference type="GO" id="GO:0006285">
    <property type="term" value="P:base-excision repair, AP site formation"/>
    <property type="evidence" value="ECO:0007669"/>
    <property type="project" value="TreeGrafter"/>
</dbReference>
<gene>
    <name evidence="7" type="ORF">FHR04_14750</name>
</gene>
<evidence type="ECO:0000256" key="4">
    <source>
        <dbReference type="ARBA" id="ARBA00022763"/>
    </source>
</evidence>
<evidence type="ECO:0000256" key="2">
    <source>
        <dbReference type="ARBA" id="ARBA00010817"/>
    </source>
</evidence>
<comment type="similarity">
    <text evidence="2">Belongs to the alkylbase DNA glycosidase AlkA family.</text>
</comment>
<reference evidence="7 8" key="1">
    <citation type="submission" date="2019-06" db="EMBL/GenBank/DDBJ databases">
        <title>Genome sequence of Deinococcus radiopugnans ATCC 19172.</title>
        <authorList>
            <person name="Maclea K.S."/>
            <person name="Maynard C.R."/>
        </authorList>
    </citation>
    <scope>NUCLEOTIDE SEQUENCE [LARGE SCALE GENOMIC DNA]</scope>
    <source>
        <strain evidence="7 8">ATCC 19172</strain>
    </source>
</reference>
<dbReference type="InterPro" id="IPR011257">
    <property type="entry name" value="DNA_glycosylase"/>
</dbReference>
<proteinExistence type="inferred from homology"/>
<keyword evidence="4" id="KW-0227">DNA damage</keyword>
<evidence type="ECO:0000313" key="8">
    <source>
        <dbReference type="Proteomes" id="UP000313988"/>
    </source>
</evidence>
<accession>A0A5C4Y207</accession>
<sequence>MVGDGADGFVTGGALSLGGGLNPCWKIRLNAGVPTSVPLLHHADATAHLSGDATLRELIARNGELPVLTPTPDPFGTLIRSVNGQQLSVKAAASIHARLLERLGTLDAATLLQTPGEELRAAGLSWAKVRTVRAIAEAEQTGAVDFAHLATLPDEAVIAALIPLPGIGRWTAEMFLMFALARPDVFSLGDLALRQGLARLYPDQSTDEVLAGWTPYRTLAARYLWADNHRVKAGGEPIG</sequence>
<feature type="domain" description="HhH-GPD" evidence="6">
    <location>
        <begin position="83"/>
        <end position="229"/>
    </location>
</feature>
<dbReference type="Pfam" id="PF00730">
    <property type="entry name" value="HhH-GPD"/>
    <property type="match status" value="1"/>
</dbReference>
<dbReference type="InterPro" id="IPR003265">
    <property type="entry name" value="HhH-GPD_domain"/>
</dbReference>
<dbReference type="EMBL" id="VDMO01000017">
    <property type="protein sequence ID" value="TNM69534.1"/>
    <property type="molecule type" value="Genomic_DNA"/>
</dbReference>
<dbReference type="GO" id="GO:0008725">
    <property type="term" value="F:DNA-3-methyladenine glycosylase activity"/>
    <property type="evidence" value="ECO:0007669"/>
    <property type="project" value="TreeGrafter"/>
</dbReference>
<evidence type="ECO:0000256" key="3">
    <source>
        <dbReference type="ARBA" id="ARBA00012000"/>
    </source>
</evidence>
<dbReference type="GO" id="GO:0005737">
    <property type="term" value="C:cytoplasm"/>
    <property type="evidence" value="ECO:0007669"/>
    <property type="project" value="TreeGrafter"/>
</dbReference>
<evidence type="ECO:0000256" key="5">
    <source>
        <dbReference type="ARBA" id="ARBA00023204"/>
    </source>
</evidence>
<evidence type="ECO:0000256" key="1">
    <source>
        <dbReference type="ARBA" id="ARBA00000086"/>
    </source>
</evidence>
<dbReference type="Proteomes" id="UP000313988">
    <property type="component" value="Unassembled WGS sequence"/>
</dbReference>
<dbReference type="Gene3D" id="1.10.340.30">
    <property type="entry name" value="Hypothetical protein, domain 2"/>
    <property type="match status" value="1"/>
</dbReference>
<comment type="caution">
    <text evidence="7">The sequence shown here is derived from an EMBL/GenBank/DDBJ whole genome shotgun (WGS) entry which is preliminary data.</text>
</comment>
<evidence type="ECO:0000313" key="7">
    <source>
        <dbReference type="EMBL" id="TNM69534.1"/>
    </source>
</evidence>
<dbReference type="GO" id="GO:0006307">
    <property type="term" value="P:DNA alkylation repair"/>
    <property type="evidence" value="ECO:0007669"/>
    <property type="project" value="TreeGrafter"/>
</dbReference>
<organism evidence="7 8">
    <name type="scientific">Deinococcus radiopugnans ATCC 19172</name>
    <dbReference type="NCBI Taxonomy" id="585398"/>
    <lineage>
        <taxon>Bacteria</taxon>
        <taxon>Thermotogati</taxon>
        <taxon>Deinococcota</taxon>
        <taxon>Deinococci</taxon>
        <taxon>Deinococcales</taxon>
        <taxon>Deinococcaceae</taxon>
        <taxon>Deinococcus</taxon>
    </lineage>
</organism>
<keyword evidence="5" id="KW-0234">DNA repair</keyword>
<dbReference type="InterPro" id="IPR051912">
    <property type="entry name" value="Alkylbase_DNA_Glycosylase/TA"/>
</dbReference>
<dbReference type="PANTHER" id="PTHR43003">
    <property type="entry name" value="DNA-3-METHYLADENINE GLYCOSYLASE"/>
    <property type="match status" value="1"/>
</dbReference>
<dbReference type="GO" id="GO:0032131">
    <property type="term" value="F:alkylated DNA binding"/>
    <property type="evidence" value="ECO:0007669"/>
    <property type="project" value="TreeGrafter"/>
</dbReference>
<dbReference type="Gene3D" id="1.10.1670.40">
    <property type="match status" value="1"/>
</dbReference>
<dbReference type="CDD" id="cd00056">
    <property type="entry name" value="ENDO3c"/>
    <property type="match status" value="1"/>
</dbReference>
<dbReference type="PANTHER" id="PTHR43003:SF5">
    <property type="entry name" value="DNA-3-METHYLADENINE GLYCOSYLASE"/>
    <property type="match status" value="1"/>
</dbReference>
<evidence type="ECO:0000259" key="6">
    <source>
        <dbReference type="SMART" id="SM00478"/>
    </source>
</evidence>
<dbReference type="GO" id="GO:0032993">
    <property type="term" value="C:protein-DNA complex"/>
    <property type="evidence" value="ECO:0007669"/>
    <property type="project" value="TreeGrafter"/>
</dbReference>
<protein>
    <recommendedName>
        <fullName evidence="3">DNA-3-methyladenine glycosylase II</fullName>
        <ecNumber evidence="3">3.2.2.21</ecNumber>
    </recommendedName>
</protein>
<dbReference type="FunFam" id="1.10.340.30:FF:000004">
    <property type="entry name" value="DNA-3-methyladenine glycosylase II"/>
    <property type="match status" value="1"/>
</dbReference>